<keyword evidence="2 4" id="KW-0689">Ribosomal protein</keyword>
<keyword evidence="5" id="KW-1185">Reference proteome</keyword>
<name>A0A398DLV1_9BACT</name>
<comment type="similarity">
    <text evidence="1">Belongs to the universal ribosomal protein uS17 family.</text>
</comment>
<accession>A0A398DLV1</accession>
<dbReference type="GO" id="GO:0003735">
    <property type="term" value="F:structural constituent of ribosome"/>
    <property type="evidence" value="ECO:0007669"/>
    <property type="project" value="InterPro"/>
</dbReference>
<sequence length="90" mass="9753">MAAEIIVEKGIVLKAQEGRVVVGVKRMVRGSFGRITVRTTKLYADDSRRISSVGDTVVVRFTHPISSSKRWRLVEVVTKVGTAVGGAQNA</sequence>
<dbReference type="InterPro" id="IPR012340">
    <property type="entry name" value="NA-bd_OB-fold"/>
</dbReference>
<dbReference type="OrthoDB" id="9811714at2"/>
<dbReference type="RefSeq" id="WP_119085824.1">
    <property type="nucleotide sequence ID" value="NZ_QXIY01000023.1"/>
</dbReference>
<dbReference type="InterPro" id="IPR000266">
    <property type="entry name" value="Ribosomal_uS17"/>
</dbReference>
<comment type="caution">
    <text evidence="4">The sequence shown here is derived from an EMBL/GenBank/DDBJ whole genome shotgun (WGS) entry which is preliminary data.</text>
</comment>
<dbReference type="GO" id="GO:0006412">
    <property type="term" value="P:translation"/>
    <property type="evidence" value="ECO:0007669"/>
    <property type="project" value="InterPro"/>
</dbReference>
<evidence type="ECO:0000256" key="3">
    <source>
        <dbReference type="ARBA" id="ARBA00023274"/>
    </source>
</evidence>
<dbReference type="EMBL" id="QXIY01000023">
    <property type="protein sequence ID" value="RIE16666.1"/>
    <property type="molecule type" value="Genomic_DNA"/>
</dbReference>
<dbReference type="GO" id="GO:1990904">
    <property type="term" value="C:ribonucleoprotein complex"/>
    <property type="evidence" value="ECO:0007669"/>
    <property type="project" value="UniProtKB-KW"/>
</dbReference>
<protein>
    <submittedName>
        <fullName evidence="4">30S ribosomal protein S17</fullName>
    </submittedName>
</protein>
<dbReference type="Gene3D" id="2.40.50.140">
    <property type="entry name" value="Nucleic acid-binding proteins"/>
    <property type="match status" value="1"/>
</dbReference>
<dbReference type="Proteomes" id="UP000266113">
    <property type="component" value="Unassembled WGS sequence"/>
</dbReference>
<evidence type="ECO:0000256" key="1">
    <source>
        <dbReference type="ARBA" id="ARBA00010254"/>
    </source>
</evidence>
<evidence type="ECO:0000313" key="4">
    <source>
        <dbReference type="EMBL" id="RIE16666.1"/>
    </source>
</evidence>
<dbReference type="AlphaFoldDB" id="A0A398DLV1"/>
<dbReference type="SUPFAM" id="SSF50249">
    <property type="entry name" value="Nucleic acid-binding proteins"/>
    <property type="match status" value="1"/>
</dbReference>
<proteinExistence type="inferred from homology"/>
<dbReference type="Pfam" id="PF00366">
    <property type="entry name" value="Ribosomal_S17"/>
    <property type="match status" value="1"/>
</dbReference>
<evidence type="ECO:0000313" key="5">
    <source>
        <dbReference type="Proteomes" id="UP000266113"/>
    </source>
</evidence>
<dbReference type="GO" id="GO:0005840">
    <property type="term" value="C:ribosome"/>
    <property type="evidence" value="ECO:0007669"/>
    <property type="project" value="UniProtKB-KW"/>
</dbReference>
<reference evidence="4 5" key="1">
    <citation type="submission" date="2018-09" db="EMBL/GenBank/DDBJ databases">
        <title>Discovery and Ecogenomic Context for Candidatus Cryosericales, a Global Caldiserica Order Active in Thawing Permafrost.</title>
        <authorList>
            <person name="Martinez M.A."/>
            <person name="Woodcroft B.J."/>
            <person name="Ignacio Espinoza J.C."/>
            <person name="Zayed A."/>
            <person name="Singleton C.M."/>
            <person name="Boyd J."/>
            <person name="Li Y.-F."/>
            <person name="Purvine S."/>
            <person name="Maughan H."/>
            <person name="Hodgkins S.B."/>
            <person name="Anderson D."/>
            <person name="Sederholm M."/>
            <person name="Temperton B."/>
            <person name="Saleska S.R."/>
            <person name="Tyson G.W."/>
            <person name="Rich V.I."/>
        </authorList>
    </citation>
    <scope>NUCLEOTIDE SEQUENCE [LARGE SCALE GENOMIC DNA]</scope>
    <source>
        <strain evidence="4 5">SMC1</strain>
    </source>
</reference>
<evidence type="ECO:0000256" key="2">
    <source>
        <dbReference type="ARBA" id="ARBA00022980"/>
    </source>
</evidence>
<keyword evidence="3" id="KW-0687">Ribonucleoprotein</keyword>
<gene>
    <name evidence="4" type="primary">rpsQ</name>
    <name evidence="4" type="ORF">SMC1_05710</name>
</gene>
<organism evidence="4 5">
    <name type="scientific">Candidatus Cryosericum septentrionale</name>
    <dbReference type="NCBI Taxonomy" id="2290913"/>
    <lineage>
        <taxon>Bacteria</taxon>
        <taxon>Pseudomonadati</taxon>
        <taxon>Caldisericota/Cryosericota group</taxon>
        <taxon>Candidatus Cryosericota</taxon>
        <taxon>Candidatus Cryosericia</taxon>
        <taxon>Candidatus Cryosericales</taxon>
        <taxon>Candidatus Cryosericaceae</taxon>
        <taxon>Candidatus Cryosericum</taxon>
    </lineage>
</organism>